<organism evidence="4 5">
    <name type="scientific">Parascaris univalens</name>
    <name type="common">Nematode worm</name>
    <dbReference type="NCBI Taxonomy" id="6257"/>
    <lineage>
        <taxon>Eukaryota</taxon>
        <taxon>Metazoa</taxon>
        <taxon>Ecdysozoa</taxon>
        <taxon>Nematoda</taxon>
        <taxon>Chromadorea</taxon>
        <taxon>Rhabditida</taxon>
        <taxon>Spirurina</taxon>
        <taxon>Ascaridomorpha</taxon>
        <taxon>Ascaridoidea</taxon>
        <taxon>Ascarididae</taxon>
        <taxon>Parascaris</taxon>
    </lineage>
</organism>
<dbReference type="InterPro" id="IPR038499">
    <property type="entry name" value="BRO1_sf"/>
</dbReference>
<dbReference type="GO" id="GO:0000281">
    <property type="term" value="P:mitotic cytokinesis"/>
    <property type="evidence" value="ECO:0007669"/>
    <property type="project" value="TreeGrafter"/>
</dbReference>
<dbReference type="Gene3D" id="1.25.40.280">
    <property type="entry name" value="alix/aip1 like domains"/>
    <property type="match status" value="1"/>
</dbReference>
<feature type="compositionally biased region" description="Low complexity" evidence="2">
    <location>
        <begin position="841"/>
        <end position="857"/>
    </location>
</feature>
<dbReference type="InterPro" id="IPR025304">
    <property type="entry name" value="ALIX_V_dom"/>
</dbReference>
<dbReference type="PANTHER" id="PTHR23030">
    <property type="entry name" value="PCD6 INTERACTING PROTEIN-RELATED"/>
    <property type="match status" value="1"/>
</dbReference>
<reference evidence="5" key="1">
    <citation type="submission" date="2022-11" db="UniProtKB">
        <authorList>
            <consortium name="WormBaseParasite"/>
        </authorList>
    </citation>
    <scope>IDENTIFICATION</scope>
</reference>
<evidence type="ECO:0000313" key="5">
    <source>
        <dbReference type="WBParaSite" id="PgR053_g001_t02"/>
    </source>
</evidence>
<feature type="region of interest" description="Disordered" evidence="2">
    <location>
        <begin position="768"/>
        <end position="857"/>
    </location>
</feature>
<feature type="compositionally biased region" description="Polar residues" evidence="2">
    <location>
        <begin position="827"/>
        <end position="836"/>
    </location>
</feature>
<dbReference type="GO" id="GO:0005768">
    <property type="term" value="C:endosome"/>
    <property type="evidence" value="ECO:0007669"/>
    <property type="project" value="TreeGrafter"/>
</dbReference>
<evidence type="ECO:0000313" key="4">
    <source>
        <dbReference type="Proteomes" id="UP000887569"/>
    </source>
</evidence>
<dbReference type="FunFam" id="1.25.40.280:FF:000001">
    <property type="entry name" value="programmed cell death 6-interacting protein-like isoform X1"/>
    <property type="match status" value="1"/>
</dbReference>
<feature type="domain" description="BRO1" evidence="3">
    <location>
        <begin position="29"/>
        <end position="420"/>
    </location>
</feature>
<dbReference type="Proteomes" id="UP000887569">
    <property type="component" value="Unplaced"/>
</dbReference>
<protein>
    <submittedName>
        <fullName evidence="5">MHD domain-containing protein</fullName>
    </submittedName>
</protein>
<dbReference type="PANTHER" id="PTHR23030:SF39">
    <property type="entry name" value="PROGRAMMED CELL DEATH 6-INTERACTING PROTEIN"/>
    <property type="match status" value="1"/>
</dbReference>
<dbReference type="WBParaSite" id="PgR053_g001_t02">
    <property type="protein sequence ID" value="PgR053_g001_t02"/>
    <property type="gene ID" value="PgR053_g001"/>
</dbReference>
<name>A0A915BS91_PARUN</name>
<feature type="compositionally biased region" description="Polar residues" evidence="2">
    <location>
        <begin position="923"/>
        <end position="932"/>
    </location>
</feature>
<evidence type="ECO:0000256" key="2">
    <source>
        <dbReference type="SAM" id="MobiDB-lite"/>
    </source>
</evidence>
<evidence type="ECO:0000259" key="3">
    <source>
        <dbReference type="PROSITE" id="PS51180"/>
    </source>
</evidence>
<sequence length="932" mass="103427">CERPVHHAEIEAWWVPTVNVVLMIQMSSTFLAVPLKSTNEVDLAKPLTSYIETIYQTSDDIGSEIREAVQEVNKLRNKACNQPLDKHQSALDVLTRYYDQLVAIENKLPITAAQNPIAFKWKDAFDKGSLFFSKASLTLTDGSFERAAVLFNCGALMSAIAASQAMHTDEEMKTSAKLFQQAAGVFAALKDTVLSLVQQEPTPDLMPDTLSVLSIIMLAQAQEAIYIKAEKDAMKPSALVKIASQCAEFYQEAQKQLHKESVRGLFDKEWVGTVTGKSFAMSALAQYHQAMVNAEVKDIGEQLSRLTEAQSLINQANGYLPSSAFSAQTAAIQKAYTSAKKDNDFIYHERIADFRSLPALPKAALAKPLPVNFPLTPRFKDMFSSLVPVQVHSAMASYDARKAEVINMETGRLREYTQIMNGILASQNLPAALDDATNQEALPESIRQKSSKVKAMGGIDAVTSLIADLPNLYKRNQEILDETLRLLNEEKDSDDRLRAQFKEKWTRMASDKLTAPLHQEVGKYRGILQAATNADQIVKQKMDENREAIKLLSLSEPELRAAIPGLDPANANRNSEAVKKLRSLMDTVQEIKIEREQLEREFADVHCDMTTAFLKAMADSQILNEEQLSTAKINEIYGPLKDKVCETIKKQESCLAEVEMWNKKFCAEKAGSSSAVERERMLKMLANGHDKYLEIKSNLQEGTKFYNDLTPLLVRLQQKVADFCFARQTEKEDLMKQLQQNIVSGLEACAAVAAKTVQRHLDELASKVTIPGLKEGSTSSSASSAPPRPPPPKVSQPASNPFDASDEAPIPPPRTVNALHATDDSTRTNAQSSQALPSAYQPQHFNPPFGQQQQQFPPYGQPMLTQQMPGQPIPFMYTPQAPYMQSQFNQNYTTPYPIAYPGTYPGAFNPHGYGQFPAPPQQPQWGNPPTSQ</sequence>
<proteinExistence type="predicted"/>
<keyword evidence="1" id="KW-0175">Coiled coil</keyword>
<keyword evidence="4" id="KW-1185">Reference proteome</keyword>
<dbReference type="CDD" id="cd09240">
    <property type="entry name" value="BRO1_Alix"/>
    <property type="match status" value="1"/>
</dbReference>
<feature type="coiled-coil region" evidence="1">
    <location>
        <begin position="581"/>
        <end position="608"/>
    </location>
</feature>
<dbReference type="Gene3D" id="1.20.140.50">
    <property type="entry name" value="alix/aip1 like domains"/>
    <property type="match status" value="1"/>
</dbReference>
<dbReference type="Gene3D" id="1.20.120.560">
    <property type="entry name" value="alix/aip1 in complex with the ypdl late domain"/>
    <property type="match status" value="1"/>
</dbReference>
<dbReference type="Pfam" id="PF03097">
    <property type="entry name" value="BRO1"/>
    <property type="match status" value="1"/>
</dbReference>
<dbReference type="AlphaFoldDB" id="A0A915BS91"/>
<dbReference type="PROSITE" id="PS51180">
    <property type="entry name" value="BRO1"/>
    <property type="match status" value="1"/>
</dbReference>
<dbReference type="InterPro" id="IPR004328">
    <property type="entry name" value="BRO1_dom"/>
</dbReference>
<feature type="region of interest" description="Disordered" evidence="2">
    <location>
        <begin position="910"/>
        <end position="932"/>
    </location>
</feature>
<evidence type="ECO:0000256" key="1">
    <source>
        <dbReference type="SAM" id="Coils"/>
    </source>
</evidence>
<dbReference type="SMART" id="SM01041">
    <property type="entry name" value="BRO1"/>
    <property type="match status" value="1"/>
</dbReference>
<dbReference type="Pfam" id="PF13949">
    <property type="entry name" value="ALIX_LYPXL_bnd"/>
    <property type="match status" value="1"/>
</dbReference>
<accession>A0A915BS91</accession>